<dbReference type="EC" id="2.3.1.275" evidence="10"/>
<evidence type="ECO:0000256" key="7">
    <source>
        <dbReference type="ARBA" id="ARBA00023136"/>
    </source>
</evidence>
<feature type="transmembrane region" description="Helical" evidence="10">
    <location>
        <begin position="155"/>
        <end position="171"/>
    </location>
</feature>
<comment type="catalytic activity">
    <reaction evidence="10">
        <text>an acyl phosphate + sn-glycerol 3-phosphate = a 1-acyl-sn-glycero-3-phosphate + phosphate</text>
        <dbReference type="Rhea" id="RHEA:34075"/>
        <dbReference type="ChEBI" id="CHEBI:43474"/>
        <dbReference type="ChEBI" id="CHEBI:57597"/>
        <dbReference type="ChEBI" id="CHEBI:57970"/>
        <dbReference type="ChEBI" id="CHEBI:59918"/>
        <dbReference type="EC" id="2.3.1.275"/>
    </reaction>
</comment>
<evidence type="ECO:0000313" key="12">
    <source>
        <dbReference type="Proteomes" id="UP000318065"/>
    </source>
</evidence>
<evidence type="ECO:0000256" key="5">
    <source>
        <dbReference type="ARBA" id="ARBA00022989"/>
    </source>
</evidence>
<organism evidence="11 12">
    <name type="scientific">Rubrobacter xylanophilus</name>
    <dbReference type="NCBI Taxonomy" id="49319"/>
    <lineage>
        <taxon>Bacteria</taxon>
        <taxon>Bacillati</taxon>
        <taxon>Actinomycetota</taxon>
        <taxon>Rubrobacteria</taxon>
        <taxon>Rubrobacterales</taxon>
        <taxon>Rubrobacteraceae</taxon>
        <taxon>Rubrobacter</taxon>
    </lineage>
</organism>
<evidence type="ECO:0000256" key="8">
    <source>
        <dbReference type="ARBA" id="ARBA00023209"/>
    </source>
</evidence>
<dbReference type="Proteomes" id="UP000318065">
    <property type="component" value="Chromosome"/>
</dbReference>
<keyword evidence="8 10" id="KW-0594">Phospholipid biosynthesis</keyword>
<dbReference type="InterPro" id="IPR003811">
    <property type="entry name" value="G3P_acylTferase_PlsY"/>
</dbReference>
<keyword evidence="6 10" id="KW-0443">Lipid metabolism</keyword>
<keyword evidence="3 10" id="KW-0808">Transferase</keyword>
<keyword evidence="1 10" id="KW-1003">Cell membrane</keyword>
<evidence type="ECO:0000256" key="9">
    <source>
        <dbReference type="ARBA" id="ARBA00023264"/>
    </source>
</evidence>
<comment type="caution">
    <text evidence="10">Lacks conserved residue(s) required for the propagation of feature annotation.</text>
</comment>
<keyword evidence="7 10" id="KW-0472">Membrane</keyword>
<reference evidence="11" key="1">
    <citation type="journal article" date="2019" name="Microbiol. Resour. Announc.">
        <title>Complete Genome Sequence of Rubrobacter xylanophilus Strain AA3-22, Isolated from Arima Onsen in Japan.</title>
        <authorList>
            <person name="Tomariguchi N."/>
            <person name="Miyazaki K."/>
        </authorList>
    </citation>
    <scope>NUCLEOTIDE SEQUENCE [LARGE SCALE GENOMIC DNA]</scope>
    <source>
        <strain evidence="11">AA3-22</strain>
    </source>
</reference>
<dbReference type="GO" id="GO:0043772">
    <property type="term" value="F:acyl-phosphate glycerol-3-phosphate acyltransferase activity"/>
    <property type="evidence" value="ECO:0007669"/>
    <property type="project" value="UniProtKB-UniRule"/>
</dbReference>
<keyword evidence="11" id="KW-0012">Acyltransferase</keyword>
<keyword evidence="4 10" id="KW-0812">Transmembrane</keyword>
<evidence type="ECO:0000256" key="6">
    <source>
        <dbReference type="ARBA" id="ARBA00023098"/>
    </source>
</evidence>
<evidence type="ECO:0000256" key="3">
    <source>
        <dbReference type="ARBA" id="ARBA00022679"/>
    </source>
</evidence>
<keyword evidence="12" id="KW-1185">Reference proteome</keyword>
<keyword evidence="9 10" id="KW-1208">Phospholipid metabolism</keyword>
<dbReference type="SMART" id="SM01207">
    <property type="entry name" value="G3P_acyltransf"/>
    <property type="match status" value="1"/>
</dbReference>
<feature type="transmembrane region" description="Helical" evidence="10">
    <location>
        <begin position="104"/>
        <end position="125"/>
    </location>
</feature>
<dbReference type="EMBL" id="AP019791">
    <property type="protein sequence ID" value="BBL79539.1"/>
    <property type="molecule type" value="Genomic_DNA"/>
</dbReference>
<sequence>MLILLGYLLGSVPTGILVGRACGVDVRKVGSGNIGTANVMRAAGKGAAALTMLGDMLKGIVPVVGARALGEGPWVLAAVALAAVVGHCWPVFLRFKGGKGVATGAGTSIALVPAVGLGMFALWWVVALASRYTSLAAIVVTVVSPFAFWLTGQPLPYVLYTLVGGAAVLWRHRENARALLRGTERKFGGRSGGGG</sequence>
<comment type="function">
    <text evidence="10">Catalyzes the transfer of an acyl group from acyl-phosphate (acyl-PO(4)) to glycerol-3-phosphate (G3P) to form lysophosphatidic acid (LPA). This enzyme utilizes acyl-phosphate as fatty acyl donor, but not acyl-CoA or acyl-ACP.</text>
</comment>
<comment type="pathway">
    <text evidence="10">Lipid metabolism; phospholipid metabolism.</text>
</comment>
<evidence type="ECO:0000256" key="4">
    <source>
        <dbReference type="ARBA" id="ARBA00022692"/>
    </source>
</evidence>
<dbReference type="PANTHER" id="PTHR30309:SF0">
    <property type="entry name" value="GLYCEROL-3-PHOSPHATE ACYLTRANSFERASE-RELATED"/>
    <property type="match status" value="1"/>
</dbReference>
<feature type="transmembrane region" description="Helical" evidence="10">
    <location>
        <begin position="73"/>
        <end position="92"/>
    </location>
</feature>
<dbReference type="UniPathway" id="UPA00085"/>
<protein>
    <recommendedName>
        <fullName evidence="10">Glycerol-3-phosphate acyltransferase</fullName>
    </recommendedName>
    <alternativeName>
        <fullName evidence="10">Acyl-PO4 G3P acyltransferase</fullName>
    </alternativeName>
    <alternativeName>
        <fullName evidence="10">Acyl-phosphate--glycerol-3-phosphate acyltransferase</fullName>
    </alternativeName>
    <alternativeName>
        <fullName evidence="10">G3P acyltransferase</fullName>
        <shortName evidence="10">GPAT</shortName>
        <ecNumber evidence="10">2.3.1.275</ecNumber>
    </alternativeName>
    <alternativeName>
        <fullName evidence="10">Lysophosphatidic acid synthase</fullName>
        <shortName evidence="10">LPA synthase</shortName>
    </alternativeName>
</protein>
<dbReference type="GO" id="GO:0008654">
    <property type="term" value="P:phospholipid biosynthetic process"/>
    <property type="evidence" value="ECO:0007669"/>
    <property type="project" value="UniProtKB-UniRule"/>
</dbReference>
<dbReference type="HAMAP" id="MF_01043">
    <property type="entry name" value="PlsY"/>
    <property type="match status" value="1"/>
</dbReference>
<comment type="subunit">
    <text evidence="10">Probably interacts with PlsX.</text>
</comment>
<evidence type="ECO:0000256" key="10">
    <source>
        <dbReference type="HAMAP-Rule" id="MF_01043"/>
    </source>
</evidence>
<gene>
    <name evidence="10 11" type="primary">plsY</name>
    <name evidence="11" type="ORF">RxyAA322_13930</name>
</gene>
<comment type="similarity">
    <text evidence="10">Belongs to the PlsY family.</text>
</comment>
<name>A0A510HHU7_9ACTN</name>
<dbReference type="PANTHER" id="PTHR30309">
    <property type="entry name" value="INNER MEMBRANE PROTEIN YGIH"/>
    <property type="match status" value="1"/>
</dbReference>
<keyword evidence="2 10" id="KW-0444">Lipid biosynthesis</keyword>
<evidence type="ECO:0000256" key="1">
    <source>
        <dbReference type="ARBA" id="ARBA00022475"/>
    </source>
</evidence>
<dbReference type="Pfam" id="PF02660">
    <property type="entry name" value="G3P_acyltransf"/>
    <property type="match status" value="1"/>
</dbReference>
<dbReference type="NCBIfam" id="TIGR00023">
    <property type="entry name" value="glycerol-3-phosphate 1-O-acyltransferase PlsY"/>
    <property type="match status" value="1"/>
</dbReference>
<keyword evidence="5 10" id="KW-1133">Transmembrane helix</keyword>
<evidence type="ECO:0000256" key="2">
    <source>
        <dbReference type="ARBA" id="ARBA00022516"/>
    </source>
</evidence>
<dbReference type="GO" id="GO:0005886">
    <property type="term" value="C:plasma membrane"/>
    <property type="evidence" value="ECO:0007669"/>
    <property type="project" value="UniProtKB-SubCell"/>
</dbReference>
<dbReference type="AlphaFoldDB" id="A0A510HHU7"/>
<accession>A0A510HHU7</accession>
<proteinExistence type="inferred from homology"/>
<evidence type="ECO:0000313" key="11">
    <source>
        <dbReference type="EMBL" id="BBL79539.1"/>
    </source>
</evidence>
<comment type="subcellular location">
    <subcellularLocation>
        <location evidence="10">Cell membrane</location>
        <topology evidence="10">Multi-pass membrane protein</topology>
    </subcellularLocation>
</comment>